<comment type="similarity">
    <text evidence="2">Belongs to the FliS family.</text>
</comment>
<keyword evidence="4" id="KW-1005">Bacterial flagellum biogenesis</keyword>
<dbReference type="OrthoDB" id="1524959at2"/>
<dbReference type="SUPFAM" id="SSF101116">
    <property type="entry name" value="Flagellar export chaperone FliS"/>
    <property type="match status" value="1"/>
</dbReference>
<evidence type="ECO:0000256" key="4">
    <source>
        <dbReference type="ARBA" id="ARBA00022795"/>
    </source>
</evidence>
<evidence type="ECO:0000256" key="5">
    <source>
        <dbReference type="ARBA" id="ARBA00023186"/>
    </source>
</evidence>
<keyword evidence="5" id="KW-0143">Chaperone</keyword>
<keyword evidence="7" id="KW-1185">Reference proteome</keyword>
<dbReference type="PIRSF" id="PIRSF039090">
    <property type="entry name" value="Flis"/>
    <property type="match status" value="1"/>
</dbReference>
<evidence type="ECO:0000313" key="6">
    <source>
        <dbReference type="EMBL" id="RKQ64026.1"/>
    </source>
</evidence>
<dbReference type="CDD" id="cd16098">
    <property type="entry name" value="FliS"/>
    <property type="match status" value="1"/>
</dbReference>
<dbReference type="GO" id="GO:0044780">
    <property type="term" value="P:bacterial-type flagellum assembly"/>
    <property type="evidence" value="ECO:0007669"/>
    <property type="project" value="InterPro"/>
</dbReference>
<dbReference type="NCBIfam" id="TIGR00208">
    <property type="entry name" value="fliS"/>
    <property type="match status" value="1"/>
</dbReference>
<evidence type="ECO:0000313" key="7">
    <source>
        <dbReference type="Proteomes" id="UP000280881"/>
    </source>
</evidence>
<dbReference type="AlphaFoldDB" id="A0A420W9M6"/>
<comment type="subcellular location">
    <subcellularLocation>
        <location evidence="1">Cytoplasm</location>
        <location evidence="1">Cytosol</location>
    </subcellularLocation>
</comment>
<reference evidence="6 7" key="1">
    <citation type="submission" date="2018-10" db="EMBL/GenBank/DDBJ databases">
        <title>Genomic Encyclopedia of Type Strains, Phase IV (KMG-IV): sequencing the most valuable type-strain genomes for metagenomic binning, comparative biology and taxonomic classification.</title>
        <authorList>
            <person name="Goeker M."/>
        </authorList>
    </citation>
    <scope>NUCLEOTIDE SEQUENCE [LARGE SCALE GENOMIC DNA]</scope>
    <source>
        <strain evidence="6 7">DSM 15521</strain>
    </source>
</reference>
<dbReference type="Pfam" id="PF02561">
    <property type="entry name" value="FliS"/>
    <property type="match status" value="1"/>
</dbReference>
<dbReference type="EMBL" id="RBIE01000001">
    <property type="protein sequence ID" value="RKQ64026.1"/>
    <property type="molecule type" value="Genomic_DNA"/>
</dbReference>
<evidence type="ECO:0000256" key="3">
    <source>
        <dbReference type="ARBA" id="ARBA00022490"/>
    </source>
</evidence>
<keyword evidence="6" id="KW-0282">Flagellum</keyword>
<organism evidence="6 7">
    <name type="scientific">Thermovibrio guaymasensis</name>
    <dbReference type="NCBI Taxonomy" id="240167"/>
    <lineage>
        <taxon>Bacteria</taxon>
        <taxon>Pseudomonadati</taxon>
        <taxon>Aquificota</taxon>
        <taxon>Aquificia</taxon>
        <taxon>Desulfurobacteriales</taxon>
        <taxon>Desulfurobacteriaceae</taxon>
        <taxon>Thermovibrio</taxon>
    </lineage>
</organism>
<evidence type="ECO:0000256" key="2">
    <source>
        <dbReference type="ARBA" id="ARBA00008787"/>
    </source>
</evidence>
<keyword evidence="6" id="KW-0966">Cell projection</keyword>
<accession>A0A420W9M6</accession>
<dbReference type="RefSeq" id="WP_121170433.1">
    <property type="nucleotide sequence ID" value="NZ_RBIE01000001.1"/>
</dbReference>
<dbReference type="PANTHER" id="PTHR34773">
    <property type="entry name" value="FLAGELLAR SECRETION CHAPERONE FLIS"/>
    <property type="match status" value="1"/>
</dbReference>
<evidence type="ECO:0000256" key="1">
    <source>
        <dbReference type="ARBA" id="ARBA00004514"/>
    </source>
</evidence>
<proteinExistence type="inferred from homology"/>
<dbReference type="Proteomes" id="UP000280881">
    <property type="component" value="Unassembled WGS sequence"/>
</dbReference>
<name>A0A420W9M6_9BACT</name>
<dbReference type="GO" id="GO:0071973">
    <property type="term" value="P:bacterial-type flagellum-dependent cell motility"/>
    <property type="evidence" value="ECO:0007669"/>
    <property type="project" value="TreeGrafter"/>
</dbReference>
<sequence length="123" mass="13793">MNPYLKAYTSLDSEPSSKEELLVEVYERLLEKLRLAILAIKEGNVKQKAEILSKVTDVIVILKASLDMENGGEIAKSLDAVYAFCLDRLLRANAHNDSKPLEEIIEVLTPVYEGFKEVVQKKG</sequence>
<dbReference type="PANTHER" id="PTHR34773:SF1">
    <property type="entry name" value="FLAGELLAR SECRETION CHAPERONE FLIS"/>
    <property type="match status" value="1"/>
</dbReference>
<keyword evidence="3" id="KW-0963">Cytoplasm</keyword>
<comment type="caution">
    <text evidence="6">The sequence shown here is derived from an EMBL/GenBank/DDBJ whole genome shotgun (WGS) entry which is preliminary data.</text>
</comment>
<gene>
    <name evidence="6" type="ORF">C7457_0916</name>
</gene>
<dbReference type="InterPro" id="IPR036584">
    <property type="entry name" value="FliS_sf"/>
</dbReference>
<keyword evidence="6" id="KW-0969">Cilium</keyword>
<dbReference type="Gene3D" id="1.20.120.340">
    <property type="entry name" value="Flagellar protein FliS"/>
    <property type="match status" value="1"/>
</dbReference>
<dbReference type="GO" id="GO:0005829">
    <property type="term" value="C:cytosol"/>
    <property type="evidence" value="ECO:0007669"/>
    <property type="project" value="UniProtKB-SubCell"/>
</dbReference>
<protein>
    <submittedName>
        <fullName evidence="6">Flagellar protein FliS</fullName>
    </submittedName>
</protein>
<dbReference type="InterPro" id="IPR003713">
    <property type="entry name" value="FliS"/>
</dbReference>